<evidence type="ECO:0000313" key="2">
    <source>
        <dbReference type="EMBL" id="KAL3537576.1"/>
    </source>
</evidence>
<comment type="caution">
    <text evidence="2">The sequence shown here is derived from an EMBL/GenBank/DDBJ whole genome shotgun (WGS) entry which is preliminary data.</text>
</comment>
<keyword evidence="3" id="KW-1185">Reference proteome</keyword>
<dbReference type="AlphaFoldDB" id="A0ABD3B2J3"/>
<gene>
    <name evidence="2" type="ORF">ACH5RR_000942</name>
</gene>
<proteinExistence type="predicted"/>
<accession>A0ABD3B2J3</accession>
<evidence type="ECO:0000256" key="1">
    <source>
        <dbReference type="SAM" id="MobiDB-lite"/>
    </source>
</evidence>
<feature type="region of interest" description="Disordered" evidence="1">
    <location>
        <begin position="57"/>
        <end position="81"/>
    </location>
</feature>
<reference evidence="2 3" key="1">
    <citation type="submission" date="2024-11" db="EMBL/GenBank/DDBJ databases">
        <title>A near-complete genome assembly of Cinchona calisaya.</title>
        <authorList>
            <person name="Lian D.C."/>
            <person name="Zhao X.W."/>
            <person name="Wei L."/>
        </authorList>
    </citation>
    <scope>NUCLEOTIDE SEQUENCE [LARGE SCALE GENOMIC DNA]</scope>
    <source>
        <tissue evidence="2">Nenye</tissue>
    </source>
</reference>
<dbReference type="Proteomes" id="UP001630127">
    <property type="component" value="Unassembled WGS sequence"/>
</dbReference>
<name>A0ABD3B2J3_9GENT</name>
<sequence length="169" mass="19482">MNMEEPEEVSQFIDDTTLEKHERWLRIGQWMYKEEYYTLVLPPQNVSRQIRNEIGSATGNPMHKDMGSDNEISSTSQACEREDTSMEGRMFPMLGSISTSLDTLASQTETRLHTIEGKMDAVDARVNLLEHGMRLLMNEEQWPSYGAYERAKGKKPMIDPMEDDTDEQI</sequence>
<organism evidence="2 3">
    <name type="scientific">Cinchona calisaya</name>
    <dbReference type="NCBI Taxonomy" id="153742"/>
    <lineage>
        <taxon>Eukaryota</taxon>
        <taxon>Viridiplantae</taxon>
        <taxon>Streptophyta</taxon>
        <taxon>Embryophyta</taxon>
        <taxon>Tracheophyta</taxon>
        <taxon>Spermatophyta</taxon>
        <taxon>Magnoliopsida</taxon>
        <taxon>eudicotyledons</taxon>
        <taxon>Gunneridae</taxon>
        <taxon>Pentapetalae</taxon>
        <taxon>asterids</taxon>
        <taxon>lamiids</taxon>
        <taxon>Gentianales</taxon>
        <taxon>Rubiaceae</taxon>
        <taxon>Cinchonoideae</taxon>
        <taxon>Cinchoneae</taxon>
        <taxon>Cinchona</taxon>
    </lineage>
</organism>
<protein>
    <submittedName>
        <fullName evidence="2">Uncharacterized protein</fullName>
    </submittedName>
</protein>
<evidence type="ECO:0000313" key="3">
    <source>
        <dbReference type="Proteomes" id="UP001630127"/>
    </source>
</evidence>
<dbReference type="EMBL" id="JBJUIK010000001">
    <property type="protein sequence ID" value="KAL3537576.1"/>
    <property type="molecule type" value="Genomic_DNA"/>
</dbReference>